<dbReference type="Pfam" id="PF00439">
    <property type="entry name" value="Bromodomain"/>
    <property type="match status" value="1"/>
</dbReference>
<evidence type="ECO:0000256" key="1">
    <source>
        <dbReference type="ARBA" id="ARBA00023117"/>
    </source>
</evidence>
<dbReference type="Proteomes" id="UP001329825">
    <property type="component" value="Chromosome 1"/>
</dbReference>
<feature type="compositionally biased region" description="Low complexity" evidence="3">
    <location>
        <begin position="871"/>
        <end position="884"/>
    </location>
</feature>
<dbReference type="InterPro" id="IPR001487">
    <property type="entry name" value="Bromodomain"/>
</dbReference>
<dbReference type="GeneID" id="87953275"/>
<dbReference type="Gene3D" id="1.20.920.10">
    <property type="entry name" value="Bromodomain-like"/>
    <property type="match status" value="1"/>
</dbReference>
<dbReference type="PANTHER" id="PTHR22881">
    <property type="entry name" value="BROMODOMAIN CONTAINING PROTEIN"/>
    <property type="match status" value="1"/>
</dbReference>
<dbReference type="RefSeq" id="XP_062788955.1">
    <property type="nucleotide sequence ID" value="XM_062932904.1"/>
</dbReference>
<evidence type="ECO:0000259" key="4">
    <source>
        <dbReference type="PROSITE" id="PS50014"/>
    </source>
</evidence>
<feature type="compositionally biased region" description="Polar residues" evidence="3">
    <location>
        <begin position="269"/>
        <end position="286"/>
    </location>
</feature>
<protein>
    <recommendedName>
        <fullName evidence="4">Bromo domain-containing protein</fullName>
    </recommendedName>
</protein>
<evidence type="ECO:0000256" key="3">
    <source>
        <dbReference type="SAM" id="MobiDB-lite"/>
    </source>
</evidence>
<dbReference type="PROSITE" id="PS50014">
    <property type="entry name" value="BROMODOMAIN_2"/>
    <property type="match status" value="1"/>
</dbReference>
<accession>A0ABZ1CRG8</accession>
<dbReference type="PANTHER" id="PTHR22881:SF27">
    <property type="entry name" value="BROMODOMAIN CONTAINING 7_9"/>
    <property type="match status" value="1"/>
</dbReference>
<dbReference type="EMBL" id="CP141881">
    <property type="protein sequence ID" value="WRT64215.1"/>
    <property type="molecule type" value="Genomic_DNA"/>
</dbReference>
<feature type="compositionally biased region" description="Polar residues" evidence="3">
    <location>
        <begin position="212"/>
        <end position="225"/>
    </location>
</feature>
<feature type="compositionally biased region" description="Basic and acidic residues" evidence="3">
    <location>
        <begin position="112"/>
        <end position="123"/>
    </location>
</feature>
<dbReference type="SMART" id="SM00297">
    <property type="entry name" value="BROMO"/>
    <property type="match status" value="1"/>
</dbReference>
<feature type="compositionally biased region" description="Basic and acidic residues" evidence="3">
    <location>
        <begin position="838"/>
        <end position="848"/>
    </location>
</feature>
<reference evidence="5 6" key="1">
    <citation type="submission" date="2024-01" db="EMBL/GenBank/DDBJ databases">
        <title>Comparative genomics of Cryptococcus and Kwoniella reveals pathogenesis evolution and contrasting modes of karyotype evolution via chromosome fusion or intercentromeric recombination.</title>
        <authorList>
            <person name="Coelho M.A."/>
            <person name="David-Palma M."/>
            <person name="Shea T."/>
            <person name="Bowers K."/>
            <person name="McGinley-Smith S."/>
            <person name="Mohammad A.W."/>
            <person name="Gnirke A."/>
            <person name="Yurkov A.M."/>
            <person name="Nowrousian M."/>
            <person name="Sun S."/>
            <person name="Cuomo C.A."/>
            <person name="Heitman J."/>
        </authorList>
    </citation>
    <scope>NUCLEOTIDE SEQUENCE [LARGE SCALE GENOMIC DNA]</scope>
    <source>
        <strain evidence="5">CBS 11374</strain>
    </source>
</reference>
<feature type="compositionally biased region" description="Polar residues" evidence="3">
    <location>
        <begin position="889"/>
        <end position="909"/>
    </location>
</feature>
<feature type="compositionally biased region" description="Low complexity" evidence="3">
    <location>
        <begin position="33"/>
        <end position="54"/>
    </location>
</feature>
<evidence type="ECO:0000256" key="2">
    <source>
        <dbReference type="PROSITE-ProRule" id="PRU00035"/>
    </source>
</evidence>
<feature type="compositionally biased region" description="Basic and acidic residues" evidence="3">
    <location>
        <begin position="857"/>
        <end position="869"/>
    </location>
</feature>
<name>A0ABZ1CRG8_9TREE</name>
<feature type="region of interest" description="Disordered" evidence="3">
    <location>
        <begin position="24"/>
        <end position="225"/>
    </location>
</feature>
<feature type="compositionally biased region" description="Low complexity" evidence="3">
    <location>
        <begin position="251"/>
        <end position="262"/>
    </location>
</feature>
<keyword evidence="1 2" id="KW-0103">Bromodomain</keyword>
<feature type="region of interest" description="Disordered" evidence="3">
    <location>
        <begin position="838"/>
        <end position="909"/>
    </location>
</feature>
<organism evidence="5 6">
    <name type="scientific">Kwoniella shivajii</name>
    <dbReference type="NCBI Taxonomy" id="564305"/>
    <lineage>
        <taxon>Eukaryota</taxon>
        <taxon>Fungi</taxon>
        <taxon>Dikarya</taxon>
        <taxon>Basidiomycota</taxon>
        <taxon>Agaricomycotina</taxon>
        <taxon>Tremellomycetes</taxon>
        <taxon>Tremellales</taxon>
        <taxon>Cryptococcaceae</taxon>
        <taxon>Kwoniella</taxon>
    </lineage>
</organism>
<dbReference type="InterPro" id="IPR036427">
    <property type="entry name" value="Bromodomain-like_sf"/>
</dbReference>
<feature type="domain" description="Bromo" evidence="4">
    <location>
        <begin position="312"/>
        <end position="385"/>
    </location>
</feature>
<gene>
    <name evidence="5" type="ORF">IL334_001144</name>
</gene>
<dbReference type="SUPFAM" id="SSF47370">
    <property type="entry name" value="Bromodomain"/>
    <property type="match status" value="1"/>
</dbReference>
<evidence type="ECO:0000313" key="5">
    <source>
        <dbReference type="EMBL" id="WRT64215.1"/>
    </source>
</evidence>
<keyword evidence="6" id="KW-1185">Reference proteome</keyword>
<feature type="region of interest" description="Disordered" evidence="3">
    <location>
        <begin position="249"/>
        <end position="291"/>
    </location>
</feature>
<dbReference type="InterPro" id="IPR051831">
    <property type="entry name" value="Bromodomain_contain_prot"/>
</dbReference>
<proteinExistence type="predicted"/>
<dbReference type="CDD" id="cd04369">
    <property type="entry name" value="Bromodomain"/>
    <property type="match status" value="1"/>
</dbReference>
<evidence type="ECO:0000313" key="6">
    <source>
        <dbReference type="Proteomes" id="UP001329825"/>
    </source>
</evidence>
<feature type="compositionally biased region" description="Low complexity" evidence="3">
    <location>
        <begin position="172"/>
        <end position="207"/>
    </location>
</feature>
<sequence>MVTPSTPKIPPIKIKLSLGSKLVAPTVPPTPTSNPLIASSSSSSSTPILTLTTSKKGKAKAIIENVDNTEQDETIHTPNTVDERGKKKKSKSKVASPYPPSNEKSHANSTHSHNENGDEHVNEENQAGPSKIEISNPAPSSIHPVQIPAEQHDIQSYDQPVTPKPSHKAKSSKPSTSKKSSSTPRSSKATSKSSKAARSKPSAIPSRLLSEALTSVPPSSSKISTYAPTSVIPVSEDPETPIKLEYSEATSPDPLSLPVSPSAYHGDSLTHTPQNENYDDTPQSGRGRTGGRWMRIKRPLKELLNKLLIEMRRKDDYALFEEPVDLEAFPDYLNVIGGEDKMMDMGTMQNKVNNGEYTTLDQVEHDLRSLVDAAQKFNPPGSIPFNSAARILTIGMKHIERARPIVLTPTPSPTRGSATPFGRGMSVFSGREGTIALEESRRIEDLPPGSYIPEQMLDFPPNSLQALAVGWNMNGGKRVHAKKIVRSREKFPGKWRHWELDGTRDIAEMEDPANLFDQSRTKSSEEMMNTLIDWRGLRKYRNPEISSHWWESDTSLSGPTIVAGQPPIPQSAYNPRKEKIIERHITSMEFGLYPEIEAEIKFLKKRAGLMSEEEILSEHLRPIRSRPNAQTIPNLKSNTNAVLPPNNLINIYDSHPSEKSAGDWLREMTTGDIIGEAYLTSISKFIKGAMETASNTSSSTARNSLDTKIDKADYPLIEEDRIPLDEYVMQNYQDGLLSAGSRKAVLQTIEEISKYPADRPHWVNNFTNQAYGRIALREMTSSSNPMDIKPLLRMEGDFLHQGVGGKSGVKEGLDWIGSEIKQLNDKLKEKIQLEAQKVEKGKRKREDNTDMDMDIDDEKKREDSKRIKIESNGNVPSGGSSPLSDAPESKSNVTSPKQTPLPTSMSTPMIDSTMMDIDEVDPGNTNELRQLRLELVALSKFYPLPALKKMRAFEAAKLLPVNVRGLMTVPEDLPKVGSQSTGDHKSK</sequence>